<dbReference type="AlphaFoldDB" id="A0AB74FJX8"/>
<accession>A0AB74FJX8</accession>
<feature type="domain" description="NADPH-dependent FMN reductase-like" evidence="1">
    <location>
        <begin position="11"/>
        <end position="155"/>
    </location>
</feature>
<protein>
    <submittedName>
        <fullName evidence="2">Manganese transport protein MntH</fullName>
    </submittedName>
</protein>
<gene>
    <name evidence="2" type="primary">mntH_4</name>
    <name evidence="2" type="ORF">SAMEA2152244_05085</name>
</gene>
<evidence type="ECO:0000259" key="1">
    <source>
        <dbReference type="Pfam" id="PF03358"/>
    </source>
</evidence>
<evidence type="ECO:0000313" key="2">
    <source>
        <dbReference type="EMBL" id="SIN52943.1"/>
    </source>
</evidence>
<dbReference type="GO" id="GO:0016491">
    <property type="term" value="F:oxidoreductase activity"/>
    <property type="evidence" value="ECO:0007669"/>
    <property type="project" value="InterPro"/>
</dbReference>
<dbReference type="Pfam" id="PF03358">
    <property type="entry name" value="FMN_red"/>
    <property type="match status" value="1"/>
</dbReference>
<dbReference type="Gene3D" id="3.40.50.360">
    <property type="match status" value="1"/>
</dbReference>
<dbReference type="InterPro" id="IPR029039">
    <property type="entry name" value="Flavoprotein-like_sf"/>
</dbReference>
<sequence>MTIVQEPLRALSLVCSLKRTGEHSSTEMLTNQLAEVLGHDGVHCESIRCVDYDIHPGVGQDMGNGDQWPQLRDKVLGADILVLGTPTWLGHMSSVAQRVLERLDAELSETDEEGRPILSGKVAVAAVVGNEDGAHKITADLFQALNDIGFSVPARAAPIGMARPCTKRIIASWTACRRPWRRRRPPRHTTPHILRNYCVNTAIPQLNRRNHARRWNRPR</sequence>
<dbReference type="InterPro" id="IPR005025">
    <property type="entry name" value="FMN_Rdtase-like_dom"/>
</dbReference>
<evidence type="ECO:0000313" key="3">
    <source>
        <dbReference type="Proteomes" id="UP000184831"/>
    </source>
</evidence>
<dbReference type="EMBL" id="FSQE01000019">
    <property type="protein sequence ID" value="SIN52943.1"/>
    <property type="molecule type" value="Genomic_DNA"/>
</dbReference>
<organism evidence="2 3">
    <name type="scientific">Mycobacteroides abscessus subsp. abscessus</name>
    <dbReference type="NCBI Taxonomy" id="1185650"/>
    <lineage>
        <taxon>Bacteria</taxon>
        <taxon>Bacillati</taxon>
        <taxon>Actinomycetota</taxon>
        <taxon>Actinomycetes</taxon>
        <taxon>Mycobacteriales</taxon>
        <taxon>Mycobacteriaceae</taxon>
        <taxon>Mycobacteroides</taxon>
        <taxon>Mycobacteroides abscessus</taxon>
    </lineage>
</organism>
<name>A0AB74FJX8_9MYCO</name>
<dbReference type="Proteomes" id="UP000184831">
    <property type="component" value="Unassembled WGS sequence"/>
</dbReference>
<dbReference type="SUPFAM" id="SSF52218">
    <property type="entry name" value="Flavoproteins"/>
    <property type="match status" value="1"/>
</dbReference>
<reference evidence="2 3" key="1">
    <citation type="submission" date="2016-11" db="EMBL/GenBank/DDBJ databases">
        <authorList>
            <consortium name="Pathogen Informatics"/>
        </authorList>
    </citation>
    <scope>NUCLEOTIDE SEQUENCE [LARGE SCALE GENOMIC DNA]</scope>
    <source>
        <strain evidence="2 3">696</strain>
    </source>
</reference>
<comment type="caution">
    <text evidence="2">The sequence shown here is derived from an EMBL/GenBank/DDBJ whole genome shotgun (WGS) entry which is preliminary data.</text>
</comment>
<proteinExistence type="predicted"/>